<protein>
    <recommendedName>
        <fullName evidence="3">Glutamine amidotransferase type-2 domain-containing protein</fullName>
    </recommendedName>
</protein>
<evidence type="ECO:0008006" key="3">
    <source>
        <dbReference type="Google" id="ProtNLM"/>
    </source>
</evidence>
<dbReference type="Proteomes" id="UP001156882">
    <property type="component" value="Unassembled WGS sequence"/>
</dbReference>
<dbReference type="EMBL" id="BSPC01000097">
    <property type="protein sequence ID" value="GLS24268.1"/>
    <property type="molecule type" value="Genomic_DNA"/>
</dbReference>
<gene>
    <name evidence="1" type="ORF">GCM10007874_72890</name>
</gene>
<sequence length="70" mass="7920">MCGILCLETDTDGWADSIRRGLGGRNIGKSTARTEPDHHWPMIVTVPDRLLPCLREGFEKTGQIDAWRIR</sequence>
<proteinExistence type="predicted"/>
<reference evidence="2" key="1">
    <citation type="journal article" date="2019" name="Int. J. Syst. Evol. Microbiol.">
        <title>The Global Catalogue of Microorganisms (GCM) 10K type strain sequencing project: providing services to taxonomists for standard genome sequencing and annotation.</title>
        <authorList>
            <consortium name="The Broad Institute Genomics Platform"/>
            <consortium name="The Broad Institute Genome Sequencing Center for Infectious Disease"/>
            <person name="Wu L."/>
            <person name="Ma J."/>
        </authorList>
    </citation>
    <scope>NUCLEOTIDE SEQUENCE [LARGE SCALE GENOMIC DNA]</scope>
    <source>
        <strain evidence="2">NBRC 101365</strain>
    </source>
</reference>
<accession>A0ABQ6CVD7</accession>
<organism evidence="1 2">
    <name type="scientific">Labrys miyagiensis</name>
    <dbReference type="NCBI Taxonomy" id="346912"/>
    <lineage>
        <taxon>Bacteria</taxon>
        <taxon>Pseudomonadati</taxon>
        <taxon>Pseudomonadota</taxon>
        <taxon>Alphaproteobacteria</taxon>
        <taxon>Hyphomicrobiales</taxon>
        <taxon>Xanthobacteraceae</taxon>
        <taxon>Labrys</taxon>
    </lineage>
</organism>
<name>A0ABQ6CVD7_9HYPH</name>
<comment type="caution">
    <text evidence="1">The sequence shown here is derived from an EMBL/GenBank/DDBJ whole genome shotgun (WGS) entry which is preliminary data.</text>
</comment>
<keyword evidence="2" id="KW-1185">Reference proteome</keyword>
<evidence type="ECO:0000313" key="2">
    <source>
        <dbReference type="Proteomes" id="UP001156882"/>
    </source>
</evidence>
<evidence type="ECO:0000313" key="1">
    <source>
        <dbReference type="EMBL" id="GLS24268.1"/>
    </source>
</evidence>